<gene>
    <name evidence="3" type="ORF">K8V82_06705</name>
</gene>
<dbReference type="Pfam" id="PF05569">
    <property type="entry name" value="Peptidase_M56"/>
    <property type="match status" value="1"/>
</dbReference>
<feature type="domain" description="Peptidase M56" evidence="2">
    <location>
        <begin position="150"/>
        <end position="326"/>
    </location>
</feature>
<reference evidence="3" key="2">
    <citation type="submission" date="2021-09" db="EMBL/GenBank/DDBJ databases">
        <authorList>
            <person name="Gilroy R."/>
        </authorList>
    </citation>
    <scope>NUCLEOTIDE SEQUENCE</scope>
    <source>
        <strain evidence="3">ChiSjej5B23-16112</strain>
    </source>
</reference>
<dbReference type="InterPro" id="IPR008756">
    <property type="entry name" value="Peptidase_M56"/>
</dbReference>
<dbReference type="PANTHER" id="PTHR34978">
    <property type="entry name" value="POSSIBLE SENSOR-TRANSDUCER PROTEIN BLAR"/>
    <property type="match status" value="1"/>
</dbReference>
<comment type="caution">
    <text evidence="3">The sequence shown here is derived from an EMBL/GenBank/DDBJ whole genome shotgun (WGS) entry which is preliminary data.</text>
</comment>
<keyword evidence="1" id="KW-0812">Transmembrane</keyword>
<evidence type="ECO:0000313" key="3">
    <source>
        <dbReference type="EMBL" id="HJF94466.1"/>
    </source>
</evidence>
<reference evidence="3" key="1">
    <citation type="journal article" date="2021" name="PeerJ">
        <title>Extensive microbial diversity within the chicken gut microbiome revealed by metagenomics and culture.</title>
        <authorList>
            <person name="Gilroy R."/>
            <person name="Ravi A."/>
            <person name="Getino M."/>
            <person name="Pursley I."/>
            <person name="Horton D.L."/>
            <person name="Alikhan N.F."/>
            <person name="Baker D."/>
            <person name="Gharbi K."/>
            <person name="Hall N."/>
            <person name="Watson M."/>
            <person name="Adriaenssens E.M."/>
            <person name="Foster-Nyarko E."/>
            <person name="Jarju S."/>
            <person name="Secka A."/>
            <person name="Antonio M."/>
            <person name="Oren A."/>
            <person name="Chaudhuri R.R."/>
            <person name="La Ragione R."/>
            <person name="Hildebrand F."/>
            <person name="Pallen M.J."/>
        </authorList>
    </citation>
    <scope>NUCLEOTIDE SEQUENCE</scope>
    <source>
        <strain evidence="3">ChiSjej5B23-16112</strain>
    </source>
</reference>
<dbReference type="AlphaFoldDB" id="A0A921LDZ9"/>
<feature type="transmembrane region" description="Helical" evidence="1">
    <location>
        <begin position="6"/>
        <end position="26"/>
    </location>
</feature>
<feature type="transmembrane region" description="Helical" evidence="1">
    <location>
        <begin position="349"/>
        <end position="366"/>
    </location>
</feature>
<feature type="transmembrane region" description="Helical" evidence="1">
    <location>
        <begin position="109"/>
        <end position="128"/>
    </location>
</feature>
<keyword evidence="1" id="KW-0472">Membrane</keyword>
<feature type="transmembrane region" description="Helical" evidence="1">
    <location>
        <begin position="77"/>
        <end position="102"/>
    </location>
</feature>
<keyword evidence="1" id="KW-1133">Transmembrane helix</keyword>
<protein>
    <submittedName>
        <fullName evidence="3">M56 family metallopeptidase</fullName>
    </submittedName>
</protein>
<feature type="transmembrane region" description="Helical" evidence="1">
    <location>
        <begin position="148"/>
        <end position="175"/>
    </location>
</feature>
<feature type="transmembrane region" description="Helical" evidence="1">
    <location>
        <begin position="47"/>
        <end position="71"/>
    </location>
</feature>
<dbReference type="CDD" id="cd07341">
    <property type="entry name" value="M56_BlaR1_MecR1_like"/>
    <property type="match status" value="1"/>
</dbReference>
<accession>A0A921LDZ9</accession>
<sequence>MSEVFILYMYRMFWALFLGALLAMGFRRSWNAEHGKMTSWMEDREHAVVWLDPIVFPVMIIFFAAINLWVYGSDDGVEYGLCLLIDIFVFVSVYFTGLMFLLPMLRRRYTARTCAVLWLVPVFLFYQPHMLYLMRSEPPLVVLYLPGILLRVLLAVWAAGFLVLFGTKIGSHIWFSRRLRQHSRPILAPELLEIWEKVRRDLDMHIPVDLRYCSLIRTPLTIGMRKKSKVTYLPERAYGAEEAELIFSHELHHVQRRDTHTKCFLEFCKALGWIHPLVWLAARRAQDDLELSCDEIVLEKADAVTRRKYAELLLSTAGDGRGFTTCLSASARTLRYRMRATVSGGKKKLGVAMLFTVMALSVLGMGKISVSTDRTSLAELIQLSEDSLSEVYLTKDGEEIQISDLEGLAGYLSSLQAERLIYTYTLLSEPEGDVLEGLTSSDATFRMSGSYVEIWFPEKRNPVLCRMKEPVDWQKIQAFE</sequence>
<dbReference type="PANTHER" id="PTHR34978:SF3">
    <property type="entry name" value="SLR0241 PROTEIN"/>
    <property type="match status" value="1"/>
</dbReference>
<proteinExistence type="predicted"/>
<dbReference type="Proteomes" id="UP000769156">
    <property type="component" value="Unassembled WGS sequence"/>
</dbReference>
<evidence type="ECO:0000259" key="2">
    <source>
        <dbReference type="Pfam" id="PF05569"/>
    </source>
</evidence>
<dbReference type="InterPro" id="IPR052173">
    <property type="entry name" value="Beta-lactam_resp_regulator"/>
</dbReference>
<evidence type="ECO:0000256" key="1">
    <source>
        <dbReference type="SAM" id="Phobius"/>
    </source>
</evidence>
<organism evidence="3 4">
    <name type="scientific">Lachnoclostridium phocaeense</name>
    <dbReference type="NCBI Taxonomy" id="1871021"/>
    <lineage>
        <taxon>Bacteria</taxon>
        <taxon>Bacillati</taxon>
        <taxon>Bacillota</taxon>
        <taxon>Clostridia</taxon>
        <taxon>Lachnospirales</taxon>
        <taxon>Lachnospiraceae</taxon>
    </lineage>
</organism>
<evidence type="ECO:0000313" key="4">
    <source>
        <dbReference type="Proteomes" id="UP000769156"/>
    </source>
</evidence>
<dbReference type="EMBL" id="DYVY01000106">
    <property type="protein sequence ID" value="HJF94466.1"/>
    <property type="molecule type" value="Genomic_DNA"/>
</dbReference>
<name>A0A921LDZ9_9FIRM</name>